<accession>T1BBA4</accession>
<proteinExistence type="predicted"/>
<evidence type="ECO:0000313" key="2">
    <source>
        <dbReference type="EMBL" id="EQD70181.1"/>
    </source>
</evidence>
<dbReference type="AlphaFoldDB" id="T1BBA4"/>
<organism evidence="2">
    <name type="scientific">mine drainage metagenome</name>
    <dbReference type="NCBI Taxonomy" id="410659"/>
    <lineage>
        <taxon>unclassified sequences</taxon>
        <taxon>metagenomes</taxon>
        <taxon>ecological metagenomes</taxon>
    </lineage>
</organism>
<dbReference type="InterPro" id="IPR000644">
    <property type="entry name" value="CBS_dom"/>
</dbReference>
<feature type="domain" description="CBS" evidence="1">
    <location>
        <begin position="50"/>
        <end position="113"/>
    </location>
</feature>
<dbReference type="InterPro" id="IPR046342">
    <property type="entry name" value="CBS_dom_sf"/>
</dbReference>
<comment type="caution">
    <text evidence="2">The sequence shown here is derived from an EMBL/GenBank/DDBJ whole genome shotgun (WGS) entry which is preliminary data.</text>
</comment>
<dbReference type="Pfam" id="PF00571">
    <property type="entry name" value="CBS"/>
    <property type="match status" value="1"/>
</dbReference>
<dbReference type="PROSITE" id="PS51371">
    <property type="entry name" value="CBS"/>
    <property type="match status" value="1"/>
</dbReference>
<dbReference type="SUPFAM" id="SSF54631">
    <property type="entry name" value="CBS-domain pair"/>
    <property type="match status" value="1"/>
</dbReference>
<dbReference type="SMART" id="SM00116">
    <property type="entry name" value="CBS"/>
    <property type="match status" value="1"/>
</dbReference>
<dbReference type="EMBL" id="AUZY01003237">
    <property type="protein sequence ID" value="EQD70181.1"/>
    <property type="molecule type" value="Genomic_DNA"/>
</dbReference>
<gene>
    <name evidence="2" type="ORF">B1B_05140</name>
</gene>
<reference evidence="2" key="2">
    <citation type="journal article" date="2014" name="ISME J.">
        <title>Microbial stratification in low pH oxic and suboxic macroscopic growths along an acid mine drainage.</title>
        <authorList>
            <person name="Mendez-Garcia C."/>
            <person name="Mesa V."/>
            <person name="Sprenger R.R."/>
            <person name="Richter M."/>
            <person name="Diez M.S."/>
            <person name="Solano J."/>
            <person name="Bargiela R."/>
            <person name="Golyshina O.V."/>
            <person name="Manteca A."/>
            <person name="Ramos J.L."/>
            <person name="Gallego J.R."/>
            <person name="Llorente I."/>
            <person name="Martins Dos Santos V.A."/>
            <person name="Jensen O.N."/>
            <person name="Pelaez A.I."/>
            <person name="Sanchez J."/>
            <person name="Ferrer M."/>
        </authorList>
    </citation>
    <scope>NUCLEOTIDE SEQUENCE</scope>
</reference>
<reference evidence="2" key="1">
    <citation type="submission" date="2013-08" db="EMBL/GenBank/DDBJ databases">
        <authorList>
            <person name="Mendez C."/>
            <person name="Richter M."/>
            <person name="Ferrer M."/>
            <person name="Sanchez J."/>
        </authorList>
    </citation>
    <scope>NUCLEOTIDE SEQUENCE</scope>
</reference>
<name>T1BBA4_9ZZZZ</name>
<sequence>MQSGPGTHAMSYSKLRIQPCGHTAVLPSRAVPAPERLSLEAPALAALSDFTRECPLTVRPDHPIDEALAEMIRVGVRALLVMSEGRLLGLVTSFDIQGERPILFLQSANCLQEKCRFRDVHVGDIMTPCAEAPALAFEQLRDAHLGDLAETFRHTDATHLLVIETCGAQREIVLRGLLSRSHLMRLLGELPPVTGTAELPV</sequence>
<evidence type="ECO:0000259" key="1">
    <source>
        <dbReference type="PROSITE" id="PS51371"/>
    </source>
</evidence>
<dbReference type="Gene3D" id="3.10.580.10">
    <property type="entry name" value="CBS-domain"/>
    <property type="match status" value="1"/>
</dbReference>
<protein>
    <submittedName>
        <fullName evidence="2">CBS domain containing protein</fullName>
    </submittedName>
</protein>